<dbReference type="GO" id="GO:0016829">
    <property type="term" value="F:lyase activity"/>
    <property type="evidence" value="ECO:0007669"/>
    <property type="project" value="UniProtKB-KW"/>
</dbReference>
<evidence type="ECO:0000313" key="2">
    <source>
        <dbReference type="EMBL" id="MBZ6150713.1"/>
    </source>
</evidence>
<keyword evidence="2" id="KW-0456">Lyase</keyword>
<dbReference type="Gene3D" id="2.60.120.200">
    <property type="match status" value="1"/>
</dbReference>
<dbReference type="Proteomes" id="UP000758701">
    <property type="component" value="Unassembled WGS sequence"/>
</dbReference>
<dbReference type="InterPro" id="IPR014895">
    <property type="entry name" value="Alginate_lyase_2"/>
</dbReference>
<feature type="domain" description="Alginate lyase 2" evidence="1">
    <location>
        <begin position="68"/>
        <end position="279"/>
    </location>
</feature>
<dbReference type="RefSeq" id="WP_224286194.1">
    <property type="nucleotide sequence ID" value="NZ_JAHSSW010000003.1"/>
</dbReference>
<comment type="caution">
    <text evidence="2">The sequence shown here is derived from an EMBL/GenBank/DDBJ whole genome shotgun (WGS) entry which is preliminary data.</text>
</comment>
<evidence type="ECO:0000313" key="3">
    <source>
        <dbReference type="Proteomes" id="UP000758701"/>
    </source>
</evidence>
<keyword evidence="3" id="KW-1185">Reference proteome</keyword>
<reference evidence="2 3" key="1">
    <citation type="submission" date="2021-06" db="EMBL/GenBank/DDBJ databases">
        <title>Ecological speciation of a Streptomyces species isolated from different habitats and geographic origins.</title>
        <authorList>
            <person name="Wang J."/>
        </authorList>
    </citation>
    <scope>NUCLEOTIDE SEQUENCE [LARGE SCALE GENOMIC DNA]</scope>
    <source>
        <strain evidence="2 3">FXJ8.012</strain>
    </source>
</reference>
<dbReference type="SUPFAM" id="SSF49899">
    <property type="entry name" value="Concanavalin A-like lectins/glucanases"/>
    <property type="match status" value="1"/>
</dbReference>
<gene>
    <name evidence="2" type="ORF">KVH32_05960</name>
</gene>
<name>A0ABS7VYB9_STROV</name>
<protein>
    <submittedName>
        <fullName evidence="2">Polysaccharide lyase family 7 protein</fullName>
    </submittedName>
</protein>
<dbReference type="EMBL" id="JAHSTP010000002">
    <property type="protein sequence ID" value="MBZ6150713.1"/>
    <property type="molecule type" value="Genomic_DNA"/>
</dbReference>
<dbReference type="Pfam" id="PF08787">
    <property type="entry name" value="Alginate_lyase2"/>
    <property type="match status" value="1"/>
</dbReference>
<organism evidence="2 3">
    <name type="scientific">Streptomyces olivaceus</name>
    <dbReference type="NCBI Taxonomy" id="47716"/>
    <lineage>
        <taxon>Bacteria</taxon>
        <taxon>Bacillati</taxon>
        <taxon>Actinomycetota</taxon>
        <taxon>Actinomycetes</taxon>
        <taxon>Kitasatosporales</taxon>
        <taxon>Streptomycetaceae</taxon>
        <taxon>Streptomyces</taxon>
    </lineage>
</organism>
<accession>A0ABS7VYB9</accession>
<proteinExistence type="predicted"/>
<sequence>MRRVLHALLAGAVAVGVPVAVHPVARHQGDERKGAFDGRLSDDGASWTTDLNRKAGGGGSCAYPADVLDLTDWYIGLPVGDEESPTNVYQPDLATYANDPWFTTADDCEAVRFRAPVDGVTTSGSEYPRSELREMTDSGKTKASWSSTSGTHTMVVDQAVTDVPEKTPGVVAGQIHDASDDVSVFRLEGRKLYVTDGDEKHKLVVDDYEPGTRFRAKFVVGDGKVKAYYNGELQTTLSRKFSGAYFKAGAYTQANCGNSDPCDGDNYGQVKIYGLGVTHSDGDGGDDGSGAG</sequence>
<dbReference type="InterPro" id="IPR013320">
    <property type="entry name" value="ConA-like_dom_sf"/>
</dbReference>
<evidence type="ECO:0000259" key="1">
    <source>
        <dbReference type="Pfam" id="PF08787"/>
    </source>
</evidence>